<keyword evidence="6" id="KW-0175">Coiled coil</keyword>
<evidence type="ECO:0000256" key="4">
    <source>
        <dbReference type="ARBA" id="ARBA00022801"/>
    </source>
</evidence>
<dbReference type="InterPro" id="IPR000064">
    <property type="entry name" value="NLP_P60_dom"/>
</dbReference>
<protein>
    <submittedName>
        <fullName evidence="10">NlpC P60 family protein</fullName>
    </submittedName>
</protein>
<dbReference type="PROSITE" id="PS51935">
    <property type="entry name" value="NLPC_P60"/>
    <property type="match status" value="1"/>
</dbReference>
<name>A0A0R2CAK4_9LACO</name>
<evidence type="ECO:0000256" key="8">
    <source>
        <dbReference type="SAM" id="SignalP"/>
    </source>
</evidence>
<keyword evidence="5" id="KW-0788">Thiol protease</keyword>
<feature type="domain" description="NlpC/P60" evidence="9">
    <location>
        <begin position="265"/>
        <end position="384"/>
    </location>
</feature>
<dbReference type="eggNOG" id="COG3883">
    <property type="taxonomic scope" value="Bacteria"/>
</dbReference>
<dbReference type="STRING" id="1133569.FD21_GL000784"/>
<comment type="similarity">
    <text evidence="1">Belongs to the peptidase C40 family.</text>
</comment>
<reference evidence="10 11" key="1">
    <citation type="journal article" date="2015" name="Genome Announc.">
        <title>Expanding the biotechnology potential of lactobacilli through comparative genomics of 213 strains and associated genera.</title>
        <authorList>
            <person name="Sun Z."/>
            <person name="Harris H.M."/>
            <person name="McCann A."/>
            <person name="Guo C."/>
            <person name="Argimon S."/>
            <person name="Zhang W."/>
            <person name="Yang X."/>
            <person name="Jeffery I.B."/>
            <person name="Cooney J.C."/>
            <person name="Kagawa T.F."/>
            <person name="Liu W."/>
            <person name="Song Y."/>
            <person name="Salvetti E."/>
            <person name="Wrobel A."/>
            <person name="Rasinkangas P."/>
            <person name="Parkhill J."/>
            <person name="Rea M.C."/>
            <person name="O'Sullivan O."/>
            <person name="Ritari J."/>
            <person name="Douillard F.P."/>
            <person name="Paul Ross R."/>
            <person name="Yang R."/>
            <person name="Briner A.E."/>
            <person name="Felis G.E."/>
            <person name="de Vos W.M."/>
            <person name="Barrangou R."/>
            <person name="Klaenhammer T.R."/>
            <person name="Caufield P.W."/>
            <person name="Cui Y."/>
            <person name="Zhang H."/>
            <person name="O'Toole P.W."/>
        </authorList>
    </citation>
    <scope>NUCLEOTIDE SEQUENCE [LARGE SCALE GENOMIC DNA]</scope>
    <source>
        <strain evidence="10 11">DSM 20605</strain>
    </source>
</reference>
<evidence type="ECO:0000256" key="2">
    <source>
        <dbReference type="ARBA" id="ARBA00022670"/>
    </source>
</evidence>
<feature type="coiled-coil region" evidence="6">
    <location>
        <begin position="27"/>
        <end position="61"/>
    </location>
</feature>
<dbReference type="Pfam" id="PF24568">
    <property type="entry name" value="CC_PcsB"/>
    <property type="match status" value="1"/>
</dbReference>
<evidence type="ECO:0000256" key="5">
    <source>
        <dbReference type="ARBA" id="ARBA00022807"/>
    </source>
</evidence>
<accession>A0A0R2CAK4</accession>
<dbReference type="Gene3D" id="3.90.1720.10">
    <property type="entry name" value="endopeptidase domain like (from Nostoc punctiforme)"/>
    <property type="match status" value="1"/>
</dbReference>
<feature type="coiled-coil region" evidence="6">
    <location>
        <begin position="136"/>
        <end position="202"/>
    </location>
</feature>
<dbReference type="EMBL" id="AYYX01000020">
    <property type="protein sequence ID" value="KRM88846.1"/>
    <property type="molecule type" value="Genomic_DNA"/>
</dbReference>
<keyword evidence="3 8" id="KW-0732">Signal</keyword>
<keyword evidence="11" id="KW-1185">Reference proteome</keyword>
<dbReference type="Proteomes" id="UP000051576">
    <property type="component" value="Unassembled WGS sequence"/>
</dbReference>
<evidence type="ECO:0000256" key="3">
    <source>
        <dbReference type="ARBA" id="ARBA00022729"/>
    </source>
</evidence>
<dbReference type="Gene3D" id="6.10.250.3150">
    <property type="match status" value="1"/>
</dbReference>
<dbReference type="GO" id="GO:0008234">
    <property type="term" value="F:cysteine-type peptidase activity"/>
    <property type="evidence" value="ECO:0007669"/>
    <property type="project" value="UniProtKB-KW"/>
</dbReference>
<evidence type="ECO:0000259" key="9">
    <source>
        <dbReference type="PROSITE" id="PS51935"/>
    </source>
</evidence>
<proteinExistence type="inferred from homology"/>
<dbReference type="AlphaFoldDB" id="A0A0R2CAK4"/>
<feature type="chain" id="PRO_5006415661" evidence="8">
    <location>
        <begin position="21"/>
        <end position="384"/>
    </location>
</feature>
<dbReference type="InterPro" id="IPR057309">
    <property type="entry name" value="PcsB_CC"/>
</dbReference>
<feature type="compositionally biased region" description="Low complexity" evidence="7">
    <location>
        <begin position="249"/>
        <end position="262"/>
    </location>
</feature>
<comment type="caution">
    <text evidence="10">The sequence shown here is derived from an EMBL/GenBank/DDBJ whole genome shotgun (WGS) entry which is preliminary data.</text>
</comment>
<sequence length="384" mass="40333">MVLTAAFLLTGIGMTTKAAASSTDDEITAVNQKIEATQSSIDQAQKSISKLQSQQTKDEEEIHSLTVNINARKKHLAQQARSAQENDAGSIIQFITDSKNFSDVIDRIAAVVTMVKANNQTLAEQKNDKLKVVADKANVDSAADKQKQLNNQLNEQMANLAVQKVELKVKKAKEDAAAKQTAQKALEKAQQAAKTVKTAKDQGTVVKALAKADQAVNQANKATSSTTIVDTSNSNNNSSTSQVQLANKTTSTASSSSSSTAKSASVDTSSVVSAAISLTKMHIPYVYGGASLSGMDCSGLTQYVYSKFGVSLPHNAASQAAMTTRESVSAAQPGDLLFWQNSGGVYHVAIYIGGGQFVHAPHTGAFVSVGSVSGFPPSFAGRLN</sequence>
<dbReference type="eggNOG" id="COG0791">
    <property type="taxonomic scope" value="Bacteria"/>
</dbReference>
<feature type="signal peptide" evidence="8">
    <location>
        <begin position="1"/>
        <end position="20"/>
    </location>
</feature>
<dbReference type="InterPro" id="IPR051202">
    <property type="entry name" value="Peptidase_C40"/>
</dbReference>
<gene>
    <name evidence="10" type="ORF">FD21_GL000784</name>
</gene>
<dbReference type="InterPro" id="IPR038765">
    <property type="entry name" value="Papain-like_cys_pep_sf"/>
</dbReference>
<dbReference type="PANTHER" id="PTHR47053:SF1">
    <property type="entry name" value="MUREIN DD-ENDOPEPTIDASE MEPH-RELATED"/>
    <property type="match status" value="1"/>
</dbReference>
<organism evidence="10 11">
    <name type="scientific">Liquorilactobacillus vini DSM 20605</name>
    <dbReference type="NCBI Taxonomy" id="1133569"/>
    <lineage>
        <taxon>Bacteria</taxon>
        <taxon>Bacillati</taxon>
        <taxon>Bacillota</taxon>
        <taxon>Bacilli</taxon>
        <taxon>Lactobacillales</taxon>
        <taxon>Lactobacillaceae</taxon>
        <taxon>Liquorilactobacillus</taxon>
    </lineage>
</organism>
<evidence type="ECO:0000256" key="7">
    <source>
        <dbReference type="SAM" id="MobiDB-lite"/>
    </source>
</evidence>
<evidence type="ECO:0000313" key="10">
    <source>
        <dbReference type="EMBL" id="KRM88846.1"/>
    </source>
</evidence>
<evidence type="ECO:0000313" key="11">
    <source>
        <dbReference type="Proteomes" id="UP000051576"/>
    </source>
</evidence>
<dbReference type="PANTHER" id="PTHR47053">
    <property type="entry name" value="MUREIN DD-ENDOPEPTIDASE MEPH-RELATED"/>
    <property type="match status" value="1"/>
</dbReference>
<dbReference type="SUPFAM" id="SSF54001">
    <property type="entry name" value="Cysteine proteinases"/>
    <property type="match status" value="1"/>
</dbReference>
<keyword evidence="2" id="KW-0645">Protease</keyword>
<keyword evidence="4" id="KW-0378">Hydrolase</keyword>
<feature type="compositionally biased region" description="Low complexity" evidence="7">
    <location>
        <begin position="223"/>
        <end position="241"/>
    </location>
</feature>
<dbReference type="GO" id="GO:0006508">
    <property type="term" value="P:proteolysis"/>
    <property type="evidence" value="ECO:0007669"/>
    <property type="project" value="UniProtKB-KW"/>
</dbReference>
<evidence type="ECO:0000256" key="6">
    <source>
        <dbReference type="SAM" id="Coils"/>
    </source>
</evidence>
<dbReference type="Pfam" id="PF00877">
    <property type="entry name" value="NLPC_P60"/>
    <property type="match status" value="1"/>
</dbReference>
<evidence type="ECO:0000256" key="1">
    <source>
        <dbReference type="ARBA" id="ARBA00007074"/>
    </source>
</evidence>
<feature type="region of interest" description="Disordered" evidence="7">
    <location>
        <begin position="220"/>
        <end position="262"/>
    </location>
</feature>
<dbReference type="PATRIC" id="fig|1133569.4.peg.846"/>